<dbReference type="EMBL" id="KB206446">
    <property type="protein sequence ID" value="ELP91778.1"/>
    <property type="molecule type" value="Genomic_DNA"/>
</dbReference>
<accession>L7FNB0</accession>
<dbReference type="SMART" id="SM00220">
    <property type="entry name" value="S_TKc"/>
    <property type="match status" value="1"/>
</dbReference>
<keyword evidence="1 3" id="KW-0547">Nucleotide-binding</keyword>
<dbReference type="SMART" id="SM00181">
    <property type="entry name" value="EGF"/>
    <property type="match status" value="16"/>
</dbReference>
<dbReference type="PANTHER" id="PTHR45756">
    <property type="entry name" value="PALMITOYLTRANSFERASE"/>
    <property type="match status" value="1"/>
</dbReference>
<dbReference type="InterPro" id="IPR000719">
    <property type="entry name" value="Prot_kinase_dom"/>
</dbReference>
<dbReference type="Gene3D" id="1.10.510.10">
    <property type="entry name" value="Transferase(Phosphotransferase) domain 1"/>
    <property type="match status" value="1"/>
</dbReference>
<dbReference type="SUPFAM" id="SSF57184">
    <property type="entry name" value="Growth factor receptor domain"/>
    <property type="match status" value="7"/>
</dbReference>
<evidence type="ECO:0000256" key="2">
    <source>
        <dbReference type="ARBA" id="ARBA00022840"/>
    </source>
</evidence>
<dbReference type="Proteomes" id="UP000014680">
    <property type="component" value="Unassembled WGS sequence"/>
</dbReference>
<feature type="signal peptide" evidence="5">
    <location>
        <begin position="1"/>
        <end position="18"/>
    </location>
</feature>
<keyword evidence="4" id="KW-0472">Membrane</keyword>
<keyword evidence="7" id="KW-0808">Transferase</keyword>
<reference evidence="7 8" key="1">
    <citation type="submission" date="2012-10" db="EMBL/GenBank/DDBJ databases">
        <authorList>
            <person name="Zafar N."/>
            <person name="Inman J."/>
            <person name="Hall N."/>
            <person name="Lorenzi H."/>
            <person name="Caler E."/>
        </authorList>
    </citation>
    <scope>NUCLEOTIDE SEQUENCE [LARGE SCALE GENOMIC DNA]</scope>
    <source>
        <strain evidence="7 8">IP1</strain>
    </source>
</reference>
<keyword evidence="4" id="KW-0812">Transmembrane</keyword>
<dbReference type="GO" id="GO:0005524">
    <property type="term" value="F:ATP binding"/>
    <property type="evidence" value="ECO:0007669"/>
    <property type="project" value="UniProtKB-UniRule"/>
</dbReference>
<proteinExistence type="predicted"/>
<evidence type="ECO:0000313" key="7">
    <source>
        <dbReference type="EMBL" id="ELP91778.1"/>
    </source>
</evidence>
<evidence type="ECO:0000313" key="8">
    <source>
        <dbReference type="Proteomes" id="UP000014680"/>
    </source>
</evidence>
<feature type="transmembrane region" description="Helical" evidence="4">
    <location>
        <begin position="1246"/>
        <end position="1275"/>
    </location>
</feature>
<dbReference type="OrthoDB" id="28272at2759"/>
<name>L7FNB0_ENTIV</name>
<dbReference type="EC" id="2.7.11.22" evidence="7"/>
<dbReference type="PROSITE" id="PS00107">
    <property type="entry name" value="PROTEIN_KINASE_ATP"/>
    <property type="match status" value="1"/>
</dbReference>
<dbReference type="InterPro" id="IPR008271">
    <property type="entry name" value="Ser/Thr_kinase_AS"/>
</dbReference>
<dbReference type="RefSeq" id="XP_004258549.1">
    <property type="nucleotide sequence ID" value="XM_004258501.1"/>
</dbReference>
<dbReference type="InterPro" id="IPR053215">
    <property type="entry name" value="TKL_Ser/Thr_kinase"/>
</dbReference>
<organism evidence="7 8">
    <name type="scientific">Entamoeba invadens IP1</name>
    <dbReference type="NCBI Taxonomy" id="370355"/>
    <lineage>
        <taxon>Eukaryota</taxon>
        <taxon>Amoebozoa</taxon>
        <taxon>Evosea</taxon>
        <taxon>Archamoebae</taxon>
        <taxon>Mastigamoebida</taxon>
        <taxon>Entamoebidae</taxon>
        <taxon>Entamoeba</taxon>
    </lineage>
</organism>
<feature type="domain" description="Protein kinase" evidence="6">
    <location>
        <begin position="1418"/>
        <end position="1682"/>
    </location>
</feature>
<dbReference type="PROSITE" id="PS00108">
    <property type="entry name" value="PROTEIN_KINASE_ST"/>
    <property type="match status" value="1"/>
</dbReference>
<dbReference type="InterPro" id="IPR017441">
    <property type="entry name" value="Protein_kinase_ATP_BS"/>
</dbReference>
<evidence type="ECO:0000256" key="3">
    <source>
        <dbReference type="PROSITE-ProRule" id="PRU10141"/>
    </source>
</evidence>
<dbReference type="SUPFAM" id="SSF56112">
    <property type="entry name" value="Protein kinase-like (PK-like)"/>
    <property type="match status" value="1"/>
</dbReference>
<keyword evidence="8" id="KW-1185">Reference proteome</keyword>
<keyword evidence="5" id="KW-0732">Signal</keyword>
<evidence type="ECO:0000259" key="6">
    <source>
        <dbReference type="PROSITE" id="PS50011"/>
    </source>
</evidence>
<dbReference type="KEGG" id="eiv:EIN_231680"/>
<dbReference type="Pfam" id="PF00069">
    <property type="entry name" value="Pkinase"/>
    <property type="match status" value="1"/>
</dbReference>
<keyword evidence="7" id="KW-0418">Kinase</keyword>
<dbReference type="PANTHER" id="PTHR45756:SF1">
    <property type="entry name" value="PROTEIN KINASE DOMAIN CONTAINING PROTEIN"/>
    <property type="match status" value="1"/>
</dbReference>
<sequence length="1682" mass="190375">MIMQLLSLLFMFINLSLTLNNCKYDECARCTLNLCDRCKEGSHLDNALYYCFKCRKGCHTCTTELYCTSCQDGYFLDYVSTTSQICSVCPSNCETCSNLTNCIICKEGFYLHTNQCISCENDCESCTNSYNCLRCSRGFKLVDGVCLSCSKIGCVNDCQDGMYYNTTTQTCQSCSNECLTCNTEYECTSCNTFYALTNSKCVLCNQIIPGCITCSNITTCLSCDVHYRLLDNNTCSVCPTQYQTNGVDTCSNMDYPRNCQSGYVDPYKFCDKCSDNCHTCYYTNTTLCLSCKIGYYYDKSSSKCHACTTNCDFCSSTSCLRCSENFILQSGVCIPCNEQSGCSKCNNNECIQCNSSFILYNSICIECEKCEICKPTKCVLCKNGATPSFGNSCESCSSIFEGCENCSQMEQKCITCKIGYTFNSTLNGCKICSQMFEHCYWCSQNESKCILCEEQYTFKKGICVSFSEAIMHCVEGDRTVQKCLKCEINYTPTVDYLNCSICEEAIENCLYCSQTEFKCLSCKHGYTVSSNGSCISCTSQNSDCVSPQFGSCQYGLSLFDNYCYDCISEIDDCVLCDPTQWGCSKCIAEKTLFNGICVDCNITNCNKCTTDSYECELCQNGYYISNGICVLICDNDNNCLECNGKVCSKCSLPYVLNDNFKCVQCVDNQNTSKCIRFENVCDYGYFPYNNYCWETSIYFDNCQMASRTIYECIFCDSGYGLNTLNQCERCEYGCLSCSFNSSFCVYCVTGFSISNGKCFIISKKDCDIYNMPLGCESCANLMYPIEGRCLSCEIDNCDICKEESCLKCSFNKTTTETSLECVQQIVSHCSFYFNFNCFLCDDNYYLNINNTCEECPSYCNSCVFINNQIQCKACAINHTLSEDSTKCELKETHCEISYNGYCYTCQNGATIKNGICSLCTQNCEKCNYDGCDICEPNYLIVPQTKECLFYDKCTEINDNICTTCSIELYKTGDQNSMCENCSTYCEYCSESLCLKCRNEYYLSDTSTCEVDTKQNRQLMQTTKTILTSNCALVQSVGCIRCDVGYYLYNSKCVNCPSHCRICYSPNECAVCDINYTLQGFSCELLNTENGCQIFQLNKIKCAICLSGYVMNREGNCEKCHLSCDTCIKDSTICLTCAEHYFMNNSRCVSTTQIANCVTAGSHTCLNCSKGYYLNQNGFCTKCHPNCLSCDSETVCTSCFDNFVFSMTKCVDMVLIQHCTSAKIGLCVTCENGFILKNNFCKEKTKIWVYIVILFSIILLIIIIISIIILPLYFIFKKHKNTEEKTIFKMERSNLIFTSLDSVLSSNKKLIDFDNIQIPVNKETRELLCLGNKSKHHIKLQLSVITDERVTIQINPQIVVLKNGEACEFEILVTPNCTCKISSLLKLIYIDFKTAKETVFDYQIVFNTELSTRIDPNELIEDKKLGEGSFGVVYLGVFREQKVAIKKLKIVNETDDKQLEFISEIEMLEKFHCDFIINFFGAVCVPSKMSLVTEFAECGSIEDIMIHKSRGDISNLMRNKFVYDAARGILYLHNNGILHRDIKPDNILVVSMDFENKVNAKLTDFGSSRNINLLMTNMTFTKGVGTPKYMAPEVLNKEKYRMPSDIFSFAITMYEIFNWEKCYNKENFNYPWNIVEFVVAGKRLEIGNDMSNEQFKLIQSAWIQNTKERATIQQIVDALQNMM</sequence>
<evidence type="ECO:0000256" key="1">
    <source>
        <dbReference type="ARBA" id="ARBA00022741"/>
    </source>
</evidence>
<feature type="chain" id="PRO_5003973854" evidence="5">
    <location>
        <begin position="19"/>
        <end position="1682"/>
    </location>
</feature>
<evidence type="ECO:0000256" key="5">
    <source>
        <dbReference type="SAM" id="SignalP"/>
    </source>
</evidence>
<evidence type="ECO:0000256" key="4">
    <source>
        <dbReference type="SAM" id="Phobius"/>
    </source>
</evidence>
<dbReference type="VEuPathDB" id="AmoebaDB:EIN_231680"/>
<dbReference type="GeneID" id="14890766"/>
<keyword evidence="4" id="KW-1133">Transmembrane helix</keyword>
<dbReference type="InterPro" id="IPR006212">
    <property type="entry name" value="Furin_repeat"/>
</dbReference>
<dbReference type="Gene3D" id="2.10.220.10">
    <property type="entry name" value="Hormone Receptor, Insulin-like Growth Factor Receptor 1, Chain A, domain 2"/>
    <property type="match status" value="3"/>
</dbReference>
<dbReference type="SMART" id="SM00261">
    <property type="entry name" value="FU"/>
    <property type="match status" value="16"/>
</dbReference>
<dbReference type="OMA" id="TECANEY"/>
<dbReference type="InterPro" id="IPR009030">
    <property type="entry name" value="Growth_fac_rcpt_cys_sf"/>
</dbReference>
<dbReference type="GO" id="GO:0004693">
    <property type="term" value="F:cyclin-dependent protein serine/threonine kinase activity"/>
    <property type="evidence" value="ECO:0007669"/>
    <property type="project" value="UniProtKB-EC"/>
</dbReference>
<protein>
    <submittedName>
        <fullName evidence="7">Protein serine/threonine kinase, putative</fullName>
        <ecNumber evidence="7">2.7.11.22</ecNumber>
    </submittedName>
</protein>
<dbReference type="PROSITE" id="PS50011">
    <property type="entry name" value="PROTEIN_KINASE_DOM"/>
    <property type="match status" value="1"/>
</dbReference>
<dbReference type="InterPro" id="IPR000742">
    <property type="entry name" value="EGF"/>
</dbReference>
<gene>
    <name evidence="7" type="ORF">EIN_231680</name>
</gene>
<dbReference type="InterPro" id="IPR011009">
    <property type="entry name" value="Kinase-like_dom_sf"/>
</dbReference>
<keyword evidence="2 3" id="KW-0067">ATP-binding</keyword>
<feature type="binding site" evidence="3">
    <location>
        <position position="1446"/>
    </location>
    <ligand>
        <name>ATP</name>
        <dbReference type="ChEBI" id="CHEBI:30616"/>
    </ligand>
</feature>